<protein>
    <submittedName>
        <fullName evidence="3">Uncharacterized protein</fullName>
    </submittedName>
</protein>
<feature type="compositionally biased region" description="Acidic residues" evidence="1">
    <location>
        <begin position="80"/>
        <end position="91"/>
    </location>
</feature>
<evidence type="ECO:0000313" key="4">
    <source>
        <dbReference type="Proteomes" id="UP001287286"/>
    </source>
</evidence>
<keyword evidence="2" id="KW-1133">Transmembrane helix</keyword>
<evidence type="ECO:0000256" key="2">
    <source>
        <dbReference type="SAM" id="Phobius"/>
    </source>
</evidence>
<keyword evidence="2" id="KW-0472">Membrane</keyword>
<dbReference type="Proteomes" id="UP001287286">
    <property type="component" value="Unassembled WGS sequence"/>
</dbReference>
<comment type="caution">
    <text evidence="3">The sequence shown here is derived from an EMBL/GenBank/DDBJ whole genome shotgun (WGS) entry which is preliminary data.</text>
</comment>
<feature type="compositionally biased region" description="Acidic residues" evidence="1">
    <location>
        <begin position="33"/>
        <end position="73"/>
    </location>
</feature>
<sequence>MTFEYPRERAVQGDVDYFSYSPASDPLRPLLNDPEEDCCDETTGTDDFDDSVEEFSDETTGTDDFDDSDEESSDGTTGTDDFDDSDEESSDETTAGWHEDEASGRPVAYYPKCNQRSSLRDDSLPLPLAFLLLLLFFYMGYNDRDSTALKLSCRTGVQ</sequence>
<feature type="transmembrane region" description="Helical" evidence="2">
    <location>
        <begin position="124"/>
        <end position="141"/>
    </location>
</feature>
<feature type="compositionally biased region" description="Basic and acidic residues" evidence="1">
    <location>
        <begin position="1"/>
        <end position="11"/>
    </location>
</feature>
<keyword evidence="2" id="KW-0812">Transmembrane</keyword>
<organism evidence="3 4">
    <name type="scientific">Purpureocillium lilacinum</name>
    <name type="common">Paecilomyces lilacinus</name>
    <dbReference type="NCBI Taxonomy" id="33203"/>
    <lineage>
        <taxon>Eukaryota</taxon>
        <taxon>Fungi</taxon>
        <taxon>Dikarya</taxon>
        <taxon>Ascomycota</taxon>
        <taxon>Pezizomycotina</taxon>
        <taxon>Sordariomycetes</taxon>
        <taxon>Hypocreomycetidae</taxon>
        <taxon>Hypocreales</taxon>
        <taxon>Ophiocordycipitaceae</taxon>
        <taxon>Purpureocillium</taxon>
    </lineage>
</organism>
<proteinExistence type="predicted"/>
<feature type="region of interest" description="Disordered" evidence="1">
    <location>
        <begin position="1"/>
        <end position="109"/>
    </location>
</feature>
<reference evidence="3 4" key="1">
    <citation type="journal article" date="2024" name="Microbiol. Resour. Announc.">
        <title>Genome annotations for the ascomycete fungi Trichoderma harzianum, Trichoderma aggressivum, and Purpureocillium lilacinum.</title>
        <authorList>
            <person name="Beijen E.P.W."/>
            <person name="Ohm R.A."/>
        </authorList>
    </citation>
    <scope>NUCLEOTIDE SEQUENCE [LARGE SCALE GENOMIC DNA]</scope>
    <source>
        <strain evidence="3 4">CBS 150709</strain>
    </source>
</reference>
<evidence type="ECO:0000256" key="1">
    <source>
        <dbReference type="SAM" id="MobiDB-lite"/>
    </source>
</evidence>
<keyword evidence="4" id="KW-1185">Reference proteome</keyword>
<evidence type="ECO:0000313" key="3">
    <source>
        <dbReference type="EMBL" id="KAK4078021.1"/>
    </source>
</evidence>
<accession>A0ABR0BHP7</accession>
<gene>
    <name evidence="3" type="ORF">Purlil1_12129</name>
</gene>
<name>A0ABR0BHP7_PURLI</name>
<dbReference type="EMBL" id="JAWRVI010000089">
    <property type="protein sequence ID" value="KAK4078021.1"/>
    <property type="molecule type" value="Genomic_DNA"/>
</dbReference>